<keyword evidence="2" id="KW-1185">Reference proteome</keyword>
<dbReference type="Pfam" id="PF00300">
    <property type="entry name" value="His_Phos_1"/>
    <property type="match status" value="1"/>
</dbReference>
<evidence type="ECO:0000313" key="2">
    <source>
        <dbReference type="Proteomes" id="UP000474757"/>
    </source>
</evidence>
<comment type="caution">
    <text evidence="1">The sequence shown here is derived from an EMBL/GenBank/DDBJ whole genome shotgun (WGS) entry which is preliminary data.</text>
</comment>
<dbReference type="SUPFAM" id="SSF53254">
    <property type="entry name" value="Phosphoglycerate mutase-like"/>
    <property type="match status" value="1"/>
</dbReference>
<name>A0A6B2JWS7_9RHOB</name>
<dbReference type="InterPro" id="IPR029033">
    <property type="entry name" value="His_PPase_superfam"/>
</dbReference>
<reference evidence="1 2" key="1">
    <citation type="submission" date="2020-02" db="EMBL/GenBank/DDBJ databases">
        <title>Pseudoroseicyclus tamarix, sp. nov., isolated from offshore sediment of a Tamarix chinensis forest.</title>
        <authorList>
            <person name="Gai Y."/>
        </authorList>
    </citation>
    <scope>NUCLEOTIDE SEQUENCE [LARGE SCALE GENOMIC DNA]</scope>
    <source>
        <strain evidence="1 2">CLL3-39</strain>
    </source>
</reference>
<proteinExistence type="predicted"/>
<dbReference type="Proteomes" id="UP000474757">
    <property type="component" value="Unassembled WGS sequence"/>
</dbReference>
<evidence type="ECO:0000313" key="1">
    <source>
        <dbReference type="EMBL" id="NDV01119.1"/>
    </source>
</evidence>
<sequence>MRLIYVSHPEVVIDPGVPVPDWQLSEVGRARTQALAARGWPGDGWRFVSSPERKARETAGLLAAGGPVEVAETSGEIDRSATGYLPHAEHEAHADALFGEPERSAGGWERAVDAQGRMLALAERLAGEGRDTLLVGHGGVGTLLWCALAGRPIARAEDQRGGGHVWEAAWEGGAWAARHPWRPFEALGEHA</sequence>
<dbReference type="SMART" id="SM00855">
    <property type="entry name" value="PGAM"/>
    <property type="match status" value="1"/>
</dbReference>
<protein>
    <submittedName>
        <fullName evidence="1">Histidine phosphatase family protein</fullName>
    </submittedName>
</protein>
<gene>
    <name evidence="1" type="ORF">GZA08_09095</name>
</gene>
<dbReference type="Gene3D" id="3.40.50.1240">
    <property type="entry name" value="Phosphoglycerate mutase-like"/>
    <property type="match status" value="1"/>
</dbReference>
<organism evidence="1 2">
    <name type="scientific">Pseudoroseicyclus tamaricis</name>
    <dbReference type="NCBI Taxonomy" id="2705421"/>
    <lineage>
        <taxon>Bacteria</taxon>
        <taxon>Pseudomonadati</taxon>
        <taxon>Pseudomonadota</taxon>
        <taxon>Alphaproteobacteria</taxon>
        <taxon>Rhodobacterales</taxon>
        <taxon>Paracoccaceae</taxon>
        <taxon>Pseudoroseicyclus</taxon>
    </lineage>
</organism>
<accession>A0A6B2JWS7</accession>
<dbReference type="RefSeq" id="WP_163892452.1">
    <property type="nucleotide sequence ID" value="NZ_JAAFYS010000002.1"/>
</dbReference>
<dbReference type="AlphaFoldDB" id="A0A6B2JWS7"/>
<dbReference type="InterPro" id="IPR013078">
    <property type="entry name" value="His_Pase_superF_clade-1"/>
</dbReference>
<dbReference type="EMBL" id="JAAGAB010000002">
    <property type="protein sequence ID" value="NDV01119.1"/>
    <property type="molecule type" value="Genomic_DNA"/>
</dbReference>